<feature type="region of interest" description="Disordered" evidence="1">
    <location>
        <begin position="31"/>
        <end position="66"/>
    </location>
</feature>
<feature type="compositionally biased region" description="Pro residues" evidence="1">
    <location>
        <begin position="35"/>
        <end position="44"/>
    </location>
</feature>
<evidence type="ECO:0000256" key="1">
    <source>
        <dbReference type="SAM" id="MobiDB-lite"/>
    </source>
</evidence>
<name>A0A6J7FX03_9ZZZZ</name>
<dbReference type="AlphaFoldDB" id="A0A6J7FX03"/>
<accession>A0A6J7FX03</accession>
<organism evidence="2">
    <name type="scientific">freshwater metagenome</name>
    <dbReference type="NCBI Taxonomy" id="449393"/>
    <lineage>
        <taxon>unclassified sequences</taxon>
        <taxon>metagenomes</taxon>
        <taxon>ecological metagenomes</taxon>
    </lineage>
</organism>
<feature type="region of interest" description="Disordered" evidence="1">
    <location>
        <begin position="201"/>
        <end position="223"/>
    </location>
</feature>
<dbReference type="InterPro" id="IPR011042">
    <property type="entry name" value="6-blade_b-propeller_TolB-like"/>
</dbReference>
<gene>
    <name evidence="2" type="ORF">UFOPK3564_00522</name>
</gene>
<dbReference type="EMBL" id="CAFBMK010000017">
    <property type="protein sequence ID" value="CAB4900141.1"/>
    <property type="molecule type" value="Genomic_DNA"/>
</dbReference>
<sequence length="352" mass="35648">MRPGRGLPTRRTRAALAASAVAAAAAAVLAATEPAPAPVSPPAPRAVDDLPDAPGTVKAPSPGPRAPAFALTVTPDARSLLWAERGTGVVRRAVLGAGAPGAGVVLARLDARPGAEAGVRGVAVARDGRTYAAYVRRTDGRLAVVELGTSARVVWLGPPAGRTRVGGGLVALAGGRLAVAIGDGARPARAAQPRSLLGRVVTVSPDGPADQEPRRRSRGWHDPTAFAAGRGGVLWVADRAGGPDAERTGHADRPRAGVVLSPFRRAPVGLATADDGATLFACGLRSGRIDRTRVRAAGRGNAQTVPQVLAARCRYGIAVAGERVLVSGDDGRVADAGRTSTLRRAAVLDDGP</sequence>
<evidence type="ECO:0000313" key="2">
    <source>
        <dbReference type="EMBL" id="CAB4900141.1"/>
    </source>
</evidence>
<dbReference type="SUPFAM" id="SSF101898">
    <property type="entry name" value="NHL repeat"/>
    <property type="match status" value="1"/>
</dbReference>
<protein>
    <submittedName>
        <fullName evidence="2">Unannotated protein</fullName>
    </submittedName>
</protein>
<reference evidence="2" key="1">
    <citation type="submission" date="2020-05" db="EMBL/GenBank/DDBJ databases">
        <authorList>
            <person name="Chiriac C."/>
            <person name="Salcher M."/>
            <person name="Ghai R."/>
            <person name="Kavagutti S V."/>
        </authorList>
    </citation>
    <scope>NUCLEOTIDE SEQUENCE</scope>
</reference>
<dbReference type="Gene3D" id="2.120.10.30">
    <property type="entry name" value="TolB, C-terminal domain"/>
    <property type="match status" value="1"/>
</dbReference>
<proteinExistence type="predicted"/>